<dbReference type="NCBIfam" id="NF006336">
    <property type="entry name" value="PRK08566.1"/>
    <property type="match status" value="1"/>
</dbReference>
<dbReference type="InterPro" id="IPR007080">
    <property type="entry name" value="RNA_pol_Rpb1_1"/>
</dbReference>
<dbReference type="FunFam" id="2.40.40.20:FF:000019">
    <property type="entry name" value="DNA-directed RNA polymerase II subunit RPB1"/>
    <property type="match status" value="1"/>
</dbReference>
<keyword evidence="3 15" id="KW-0240">DNA-directed RNA polymerase</keyword>
<name>A0A9P6AK26_9AGAM</name>
<dbReference type="Gene3D" id="6.20.50.80">
    <property type="match status" value="1"/>
</dbReference>
<dbReference type="Gene3D" id="3.30.1490.180">
    <property type="entry name" value="RNA polymerase ii"/>
    <property type="match status" value="1"/>
</dbReference>
<evidence type="ECO:0000256" key="8">
    <source>
        <dbReference type="ARBA" id="ARBA00022737"/>
    </source>
</evidence>
<proteinExistence type="inferred from homology"/>
<evidence type="ECO:0000256" key="11">
    <source>
        <dbReference type="ARBA" id="ARBA00023125"/>
    </source>
</evidence>
<dbReference type="InterPro" id="IPR007083">
    <property type="entry name" value="RNA_pol_Rpb1_4"/>
</dbReference>
<dbReference type="Pfam" id="PF05000">
    <property type="entry name" value="RNA_pol_Rpb1_4"/>
    <property type="match status" value="1"/>
</dbReference>
<evidence type="ECO:0000256" key="3">
    <source>
        <dbReference type="ARBA" id="ARBA00022478"/>
    </source>
</evidence>
<evidence type="ECO:0000256" key="7">
    <source>
        <dbReference type="ARBA" id="ARBA00022723"/>
    </source>
</evidence>
<dbReference type="Gene3D" id="2.40.40.20">
    <property type="match status" value="1"/>
</dbReference>
<evidence type="ECO:0000256" key="5">
    <source>
        <dbReference type="ARBA" id="ARBA00022679"/>
    </source>
</evidence>
<dbReference type="CDD" id="cd02733">
    <property type="entry name" value="RNAP_II_RPB1_N"/>
    <property type="match status" value="1"/>
</dbReference>
<dbReference type="Pfam" id="PF04992">
    <property type="entry name" value="RNA_pol_Rpb1_6"/>
    <property type="match status" value="1"/>
</dbReference>
<dbReference type="InterPro" id="IPR038120">
    <property type="entry name" value="Rpb1_funnel_sf"/>
</dbReference>
<evidence type="ECO:0000313" key="19">
    <source>
        <dbReference type="Proteomes" id="UP000886523"/>
    </source>
</evidence>
<dbReference type="Pfam" id="PF04997">
    <property type="entry name" value="RNA_pol_Rpb1_1"/>
    <property type="match status" value="1"/>
</dbReference>
<dbReference type="CDD" id="cd02584">
    <property type="entry name" value="RNAP_II_Rpb1_C"/>
    <property type="match status" value="1"/>
</dbReference>
<dbReference type="EMBL" id="MU129084">
    <property type="protein sequence ID" value="KAF9507320.1"/>
    <property type="molecule type" value="Genomic_DNA"/>
</dbReference>
<keyword evidence="19" id="KW-1185">Reference proteome</keyword>
<comment type="similarity">
    <text evidence="2 15">Belongs to the RNA polymerase beta' chain family.</text>
</comment>
<evidence type="ECO:0000256" key="16">
    <source>
        <dbReference type="SAM" id="MobiDB-lite"/>
    </source>
</evidence>
<dbReference type="InterPro" id="IPR000684">
    <property type="entry name" value="RNA_pol_II_repeat_euk"/>
</dbReference>
<keyword evidence="13" id="KW-0539">Nucleus</keyword>
<dbReference type="SMART" id="SM00663">
    <property type="entry name" value="RPOLA_N"/>
    <property type="match status" value="1"/>
</dbReference>
<evidence type="ECO:0000256" key="1">
    <source>
        <dbReference type="ARBA" id="ARBA00004123"/>
    </source>
</evidence>
<keyword evidence="11" id="KW-0238">DNA-binding</keyword>
<evidence type="ECO:0000256" key="10">
    <source>
        <dbReference type="ARBA" id="ARBA00022842"/>
    </source>
</evidence>
<comment type="caution">
    <text evidence="18">The sequence shown here is derived from an EMBL/GenBank/DDBJ whole genome shotgun (WGS) entry which is preliminary data.</text>
</comment>
<dbReference type="GO" id="GO:0005665">
    <property type="term" value="C:RNA polymerase II, core complex"/>
    <property type="evidence" value="ECO:0007669"/>
    <property type="project" value="UniProtKB-ARBA"/>
</dbReference>
<comment type="subcellular location">
    <subcellularLocation>
        <location evidence="1">Nucleus</location>
    </subcellularLocation>
</comment>
<keyword evidence="4" id="KW-0597">Phosphoprotein</keyword>
<dbReference type="Gene3D" id="4.10.860.120">
    <property type="entry name" value="RNA polymerase II, clamp domain"/>
    <property type="match status" value="2"/>
</dbReference>
<keyword evidence="9" id="KW-0862">Zinc</keyword>
<comment type="catalytic activity">
    <reaction evidence="14 15">
        <text>RNA(n) + a ribonucleoside 5'-triphosphate = RNA(n+1) + diphosphate</text>
        <dbReference type="Rhea" id="RHEA:21248"/>
        <dbReference type="Rhea" id="RHEA-COMP:14527"/>
        <dbReference type="Rhea" id="RHEA-COMP:17342"/>
        <dbReference type="ChEBI" id="CHEBI:33019"/>
        <dbReference type="ChEBI" id="CHEBI:61557"/>
        <dbReference type="ChEBI" id="CHEBI:140395"/>
        <dbReference type="EC" id="2.7.7.6"/>
    </reaction>
</comment>
<evidence type="ECO:0000256" key="4">
    <source>
        <dbReference type="ARBA" id="ARBA00022553"/>
    </source>
</evidence>
<dbReference type="InterPro" id="IPR045867">
    <property type="entry name" value="DNA-dir_RpoC_beta_prime"/>
</dbReference>
<dbReference type="InterPro" id="IPR038593">
    <property type="entry name" value="RNA_pol_Rpb1_7_sf"/>
</dbReference>
<dbReference type="Pfam" id="PF00623">
    <property type="entry name" value="RNA_pol_Rpb1_2"/>
    <property type="match status" value="1"/>
</dbReference>
<dbReference type="PANTHER" id="PTHR19376">
    <property type="entry name" value="DNA-DIRECTED RNA POLYMERASE"/>
    <property type="match status" value="1"/>
</dbReference>
<dbReference type="PROSITE" id="PS00115">
    <property type="entry name" value="RNA_POL_II_REPEAT"/>
    <property type="match status" value="2"/>
</dbReference>
<dbReference type="Pfam" id="PF05001">
    <property type="entry name" value="RNA_pol_Rpb1_R"/>
    <property type="match status" value="5"/>
</dbReference>
<evidence type="ECO:0000256" key="2">
    <source>
        <dbReference type="ARBA" id="ARBA00006460"/>
    </source>
</evidence>
<dbReference type="GO" id="GO:0003677">
    <property type="term" value="F:DNA binding"/>
    <property type="evidence" value="ECO:0007669"/>
    <property type="project" value="UniProtKB-KW"/>
</dbReference>
<dbReference type="FunFam" id="3.30.1360.140:FF:000001">
    <property type="entry name" value="DNA-directed RNA polymerase subunit"/>
    <property type="match status" value="1"/>
</dbReference>
<feature type="domain" description="RNA polymerase N-terminal" evidence="17">
    <location>
        <begin position="245"/>
        <end position="548"/>
    </location>
</feature>
<dbReference type="GO" id="GO:0006367">
    <property type="term" value="P:transcription initiation at RNA polymerase II promoter"/>
    <property type="evidence" value="ECO:0007669"/>
    <property type="project" value="UniProtKB-ARBA"/>
</dbReference>
<dbReference type="Gene3D" id="3.30.1360.140">
    <property type="match status" value="1"/>
</dbReference>
<keyword evidence="5 15" id="KW-0808">Transferase</keyword>
<dbReference type="InterPro" id="IPR007066">
    <property type="entry name" value="RNA_pol_Rpb1_3"/>
</dbReference>
<feature type="compositionally biased region" description="Low complexity" evidence="16">
    <location>
        <begin position="1633"/>
        <end position="1689"/>
    </location>
</feature>
<reference evidence="18" key="1">
    <citation type="journal article" date="2020" name="Nat. Commun.">
        <title>Large-scale genome sequencing of mycorrhizal fungi provides insights into the early evolution of symbiotic traits.</title>
        <authorList>
            <person name="Miyauchi S."/>
            <person name="Kiss E."/>
            <person name="Kuo A."/>
            <person name="Drula E."/>
            <person name="Kohler A."/>
            <person name="Sanchez-Garcia M."/>
            <person name="Morin E."/>
            <person name="Andreopoulos B."/>
            <person name="Barry K.W."/>
            <person name="Bonito G."/>
            <person name="Buee M."/>
            <person name="Carver A."/>
            <person name="Chen C."/>
            <person name="Cichocki N."/>
            <person name="Clum A."/>
            <person name="Culley D."/>
            <person name="Crous P.W."/>
            <person name="Fauchery L."/>
            <person name="Girlanda M."/>
            <person name="Hayes R.D."/>
            <person name="Keri Z."/>
            <person name="LaButti K."/>
            <person name="Lipzen A."/>
            <person name="Lombard V."/>
            <person name="Magnuson J."/>
            <person name="Maillard F."/>
            <person name="Murat C."/>
            <person name="Nolan M."/>
            <person name="Ohm R.A."/>
            <person name="Pangilinan J."/>
            <person name="Pereira M.F."/>
            <person name="Perotto S."/>
            <person name="Peter M."/>
            <person name="Pfister S."/>
            <person name="Riley R."/>
            <person name="Sitrit Y."/>
            <person name="Stielow J.B."/>
            <person name="Szollosi G."/>
            <person name="Zifcakova L."/>
            <person name="Stursova M."/>
            <person name="Spatafora J.W."/>
            <person name="Tedersoo L."/>
            <person name="Vaario L.M."/>
            <person name="Yamada A."/>
            <person name="Yan M."/>
            <person name="Wang P."/>
            <person name="Xu J."/>
            <person name="Bruns T."/>
            <person name="Baldrian P."/>
            <person name="Vilgalys R."/>
            <person name="Dunand C."/>
            <person name="Henrissat B."/>
            <person name="Grigoriev I.V."/>
            <person name="Hibbett D."/>
            <person name="Nagy L.G."/>
            <person name="Martin F.M."/>
        </authorList>
    </citation>
    <scope>NUCLEOTIDE SEQUENCE</scope>
    <source>
        <strain evidence="18">UP504</strain>
    </source>
</reference>
<dbReference type="OrthoDB" id="270392at2759"/>
<dbReference type="Proteomes" id="UP000886523">
    <property type="component" value="Unassembled WGS sequence"/>
</dbReference>
<dbReference type="InterPro" id="IPR007081">
    <property type="entry name" value="RNA_pol_Rpb1_5"/>
</dbReference>
<keyword evidence="8" id="KW-0677">Repeat</keyword>
<dbReference type="FunFam" id="1.10.274.100:FF:000001">
    <property type="entry name" value="DNA-directed RNA polymerase subunit"/>
    <property type="match status" value="1"/>
</dbReference>
<keyword evidence="10" id="KW-0460">Magnesium</keyword>
<dbReference type="Gene3D" id="1.10.274.100">
    <property type="entry name" value="RNA polymerase Rpb1, domain 3"/>
    <property type="match status" value="1"/>
</dbReference>
<dbReference type="InterPro" id="IPR007075">
    <property type="entry name" value="RNA_pol_Rpb1_6"/>
</dbReference>
<accession>A0A9P6AK26</accession>
<dbReference type="InterPro" id="IPR000722">
    <property type="entry name" value="RNA_pol_asu"/>
</dbReference>
<feature type="region of interest" description="Disordered" evidence="16">
    <location>
        <begin position="1781"/>
        <end position="1825"/>
    </location>
</feature>
<feature type="region of interest" description="Disordered" evidence="16">
    <location>
        <begin position="1599"/>
        <end position="1689"/>
    </location>
</feature>
<keyword evidence="7" id="KW-0479">Metal-binding</keyword>
<comment type="function">
    <text evidence="15">DNA-dependent RNA polymerase catalyzes the transcription of DNA into RNA using the four ribonucleoside triphosphates as substrates.</text>
</comment>
<dbReference type="SUPFAM" id="SSF64484">
    <property type="entry name" value="beta and beta-prime subunits of DNA dependent RNA-polymerase"/>
    <property type="match status" value="1"/>
</dbReference>
<organism evidence="18 19">
    <name type="scientific">Hydnum rufescens UP504</name>
    <dbReference type="NCBI Taxonomy" id="1448309"/>
    <lineage>
        <taxon>Eukaryota</taxon>
        <taxon>Fungi</taxon>
        <taxon>Dikarya</taxon>
        <taxon>Basidiomycota</taxon>
        <taxon>Agaricomycotina</taxon>
        <taxon>Agaricomycetes</taxon>
        <taxon>Cantharellales</taxon>
        <taxon>Hydnaceae</taxon>
        <taxon>Hydnum</taxon>
    </lineage>
</organism>
<dbReference type="PANTHER" id="PTHR19376:SF37">
    <property type="entry name" value="DNA-DIRECTED RNA POLYMERASE II SUBUNIT RPB1"/>
    <property type="match status" value="1"/>
</dbReference>
<keyword evidence="12 15" id="KW-0804">Transcription</keyword>
<dbReference type="FunFam" id="3.30.1490.180:FF:000001">
    <property type="entry name" value="DNA-directed RNA polymerase subunit"/>
    <property type="match status" value="1"/>
</dbReference>
<evidence type="ECO:0000259" key="17">
    <source>
        <dbReference type="SMART" id="SM00663"/>
    </source>
</evidence>
<dbReference type="EC" id="2.7.7.6" evidence="15"/>
<dbReference type="GO" id="GO:0006368">
    <property type="term" value="P:transcription elongation by RNA polymerase II"/>
    <property type="evidence" value="ECO:0007669"/>
    <property type="project" value="UniProtKB-ARBA"/>
</dbReference>
<dbReference type="InterPro" id="IPR006592">
    <property type="entry name" value="RNA_pol_N"/>
</dbReference>
<evidence type="ECO:0000256" key="14">
    <source>
        <dbReference type="ARBA" id="ARBA00048552"/>
    </source>
</evidence>
<dbReference type="Pfam" id="PF04998">
    <property type="entry name" value="RNA_pol_Rpb1_5"/>
    <property type="match status" value="1"/>
</dbReference>
<feature type="compositionally biased region" description="Polar residues" evidence="16">
    <location>
        <begin position="1609"/>
        <end position="1628"/>
    </location>
</feature>
<dbReference type="GO" id="GO:0046872">
    <property type="term" value="F:metal ion binding"/>
    <property type="evidence" value="ECO:0007669"/>
    <property type="project" value="UniProtKB-KW"/>
</dbReference>
<evidence type="ECO:0000313" key="18">
    <source>
        <dbReference type="EMBL" id="KAF9507320.1"/>
    </source>
</evidence>
<dbReference type="Gene3D" id="1.10.150.390">
    <property type="match status" value="1"/>
</dbReference>
<dbReference type="FunFam" id="1.10.132.30:FF:000001">
    <property type="entry name" value="DNA-directed RNA polymerase subunit"/>
    <property type="match status" value="1"/>
</dbReference>
<evidence type="ECO:0000256" key="6">
    <source>
        <dbReference type="ARBA" id="ARBA00022695"/>
    </source>
</evidence>
<dbReference type="InterPro" id="IPR042102">
    <property type="entry name" value="RNA_pol_Rpb1_3_sf"/>
</dbReference>
<evidence type="ECO:0000256" key="13">
    <source>
        <dbReference type="ARBA" id="ARBA00023242"/>
    </source>
</evidence>
<dbReference type="InterPro" id="IPR007073">
    <property type="entry name" value="RNA_pol_Rpb1_7"/>
</dbReference>
<dbReference type="Gene3D" id="1.10.132.30">
    <property type="match status" value="1"/>
</dbReference>
<evidence type="ECO:0000256" key="12">
    <source>
        <dbReference type="ARBA" id="ARBA00023163"/>
    </source>
</evidence>
<dbReference type="FunFam" id="4.10.860.120:FF:000003">
    <property type="entry name" value="DNA-directed RNA polymerase subunit"/>
    <property type="match status" value="1"/>
</dbReference>
<dbReference type="FunFam" id="1.10.150.390:FF:000001">
    <property type="entry name" value="DNA-directed RNA polymerase subunit"/>
    <property type="match status" value="1"/>
</dbReference>
<dbReference type="Pfam" id="PF04990">
    <property type="entry name" value="RNA_pol_Rpb1_7"/>
    <property type="match status" value="1"/>
</dbReference>
<dbReference type="GO" id="GO:0003899">
    <property type="term" value="F:DNA-directed RNA polymerase activity"/>
    <property type="evidence" value="ECO:0007669"/>
    <property type="project" value="UniProtKB-EC"/>
</dbReference>
<evidence type="ECO:0000256" key="9">
    <source>
        <dbReference type="ARBA" id="ARBA00022833"/>
    </source>
</evidence>
<feature type="region of interest" description="Disordered" evidence="16">
    <location>
        <begin position="1552"/>
        <end position="1576"/>
    </location>
</feature>
<keyword evidence="6 15" id="KW-0548">Nucleotidyltransferase</keyword>
<gene>
    <name evidence="18" type="ORF">BS47DRAFT_1398735</name>
</gene>
<dbReference type="Gene3D" id="6.10.250.2940">
    <property type="match status" value="1"/>
</dbReference>
<evidence type="ECO:0000256" key="15">
    <source>
        <dbReference type="RuleBase" id="RU004279"/>
    </source>
</evidence>
<dbReference type="Pfam" id="PF04983">
    <property type="entry name" value="RNA_pol_Rpb1_3"/>
    <property type="match status" value="1"/>
</dbReference>
<feature type="compositionally biased region" description="Low complexity" evidence="16">
    <location>
        <begin position="1781"/>
        <end position="1794"/>
    </location>
</feature>
<protein>
    <recommendedName>
        <fullName evidence="15">DNA-directed RNA polymerase subunit</fullName>
        <ecNumber evidence="15">2.7.7.6</ecNumber>
    </recommendedName>
</protein>
<sequence>MLGHQFAYSSAPVRRVREVQFGILSPEEIKAHSVAKIEYPEVMDESGQKVKTSGLMDPRMGTIDRNFKCQTCGEGMSECPGHFGHIELARPVFHVGFLGKVKKILECVCVQCGRLKIDFSDVSFVEKLKHIRDVKVRMTKVHDHCKGKMICDATEPDMDTEADQNTIPDALKKTGCGHVQPLIRREALKLFLVYKKVKDDDEQDIRTQLPDKRQFTASDVYNTLKKISEEHLELMGLSVEYARPEWMILTVLPVPPPPVRPSISVDGGTMRSEDDLTFKLGDVLKASASVRKCEQEGAPPHVITEYEQLLQFHVATYMDNDISGIPQAMQKSGRPVKAIRSRLKGKEGRLRGNLMGKRVDFSSRTVITGDPNIMLDEVGVPKSIAMTLTYPERVTPYNIAQLQELVRNGPREYPGARYVVRDTGERIDLRYNKRADAFLQYGWIVERHLRDGDYVLFNRQPSLHKMSMMSHRVKLMPYSTFRLNLSVTPPYNADFDGDEMNMHVPQSEETRAELSQIAWVPRQIISPQANKPVMGIVQDTLCGIRKFTLRDTFLDWSAVQNILMWVPDWDGNVPIPAILAPKPLWSGKQILSMTIPVGINIVRAPEVSSPNPVEDDGMLIENGEIIYGIVDKKTVGAAQGGLVHVVFREKGPEACRGLFSGLQMVVNYWLFHNGFSIGIGDTIADEKTMDHITNRIALAKAKVYKYIEQGQRDEIKAKPGMTIRESFESEVNAELNICRDDTGRHAEKSLKNDNNVKQMVVAGSKGSFINISQMSACVGQQSVEGKRIPFGFKHRTLPHFAKDDYSPEARGFVENSYLRGLTPQEFFFHAMAGREGLIDTAVKTAETGYIQRRLVKALEDVAVCYDGTVRNSLGDILQFIYGEDGMDGAFIERQRVDTYHLSNRAFYRKYRVDVIGEDLASGFSPGILQIGLDNSTPELQRELDMEWEQLQADRKMLREFVFRNSDPSRPHYLPVNLRRIIQNSQQIFHIDRRKASDLDPIHIIAEVRDLGERLVIVRGNDDIAKELQYNATLLFLMHMRGSLACRPVLQEHHLNREAFDWVIGEIEAKFNQALVNPGEMCGTLAAQSIGEPATQMTLNTFHYAGVSSKNVTLGVPRLKEIINVATNIKTPSLTVYLDPDVAQDQAKAKAIQTELAHTTLRTVTASTEIIYDPDASSTVIEEDRDFVEAFFAIPDDEVTNNLHRQSPWLLRLELDRAKMLDKKLEMSYVASCIADAFSTDLFVIWSEDNAEKLVIRCRCLTPANEKEEETDLQTEEDIFLRQIENTMLNSVSLRGVEGIRRVFMVQHEKITINAAGEFATRSNSDKEWVLETDGVNMKKVMCVDGVDFTRTYSNNCVEIFATLGIEAARAALLRELRGVIEFDGSYVNYRHLSLLCDLMTNRGRLMAITRHGINRADTGALMRSSFEETVEILAEAAMLGEKDDCHGVAENVLFGQMAPMGTGAFDIALDMDMLKDVIVDHRLPVQNMLAAHAGDGVATPGGMTPYDSSSPMYDEAFKGDAVAFSPLAQSGGDDPTGFASYLPGFGQSPFGAGSGSASPGALPYSPSSPGHYSPTSPYAPTSPFGAAATSPFGTSPFATSPFFDRSRGAGTSPTYSPTSPMLNLTSPAFSPASPRYSPTSPSFSPTSPRYSPQSPSFSPTSPRYSPTSPSFSPTSPRYSPTSPSFSPASPRYSPTCMNYVFCALPYLTLSISIRSSCARISDVTQVLPYIARLPFIAQVFSYIPTLFSNLYVYCSNGDLIPTEYGCIPSSAPAYSPASPAYSPASPAFSPSSPAQFRPPLQNGPGHTSANGVPRSHYAPNPSWDT</sequence>
<dbReference type="InterPro" id="IPR044893">
    <property type="entry name" value="RNA_pol_Rpb1_clamp_domain"/>
</dbReference>